<gene>
    <name evidence="1" type="ORF">LCPAC202_00210</name>
</gene>
<evidence type="ECO:0000313" key="1">
    <source>
        <dbReference type="EMBL" id="QBK91047.1"/>
    </source>
</evidence>
<protein>
    <submittedName>
        <fullName evidence="1">Uncharacterized protein</fullName>
    </submittedName>
</protein>
<dbReference type="EMBL" id="MK500509">
    <property type="protein sequence ID" value="QBK91047.1"/>
    <property type="molecule type" value="Genomic_DNA"/>
</dbReference>
<sequence length="244" mass="29261">MDQLTHLIQDGYQNKQLSMDNLESLETLIQKLLKPAIEKKKEQQVEKAKLKAWKFFWEYTFRDEFEPKNYIVLMSYLKEICQEWDIRAKNGYIIRGSFCTCVVTNPYFYSKDIYYEYLESGNGWSDGLKFDEEDYKQLIERLANLKTNQMWRYIDCPNCNDKCNCRKLNDLDSKGFQELLDQPSKIIERRNYVSDPLDRDYLDRETSLELDQMKNNLENILRCDTGGCEDSMETVGYREHFDDY</sequence>
<organism evidence="1">
    <name type="scientific">Pithovirus LCPAC202</name>
    <dbReference type="NCBI Taxonomy" id="2506592"/>
    <lineage>
        <taxon>Viruses</taxon>
        <taxon>Pithoviruses</taxon>
    </lineage>
</organism>
<name>A0A481Z5L0_9VIRU</name>
<proteinExistence type="predicted"/>
<reference evidence="1" key="1">
    <citation type="journal article" date="2019" name="MBio">
        <title>Virus Genomes from Deep Sea Sediments Expand the Ocean Megavirome and Support Independent Origins of Viral Gigantism.</title>
        <authorList>
            <person name="Backstrom D."/>
            <person name="Yutin N."/>
            <person name="Jorgensen S.L."/>
            <person name="Dharamshi J."/>
            <person name="Homa F."/>
            <person name="Zaremba-Niedwiedzka K."/>
            <person name="Spang A."/>
            <person name="Wolf Y.I."/>
            <person name="Koonin E.V."/>
            <person name="Ettema T.J."/>
        </authorList>
    </citation>
    <scope>NUCLEOTIDE SEQUENCE</scope>
</reference>
<accession>A0A481Z5L0</accession>